<keyword evidence="4" id="KW-0067">ATP-binding</keyword>
<dbReference type="InterPro" id="IPR016467">
    <property type="entry name" value="DNA_recomb/repair_RecA-like"/>
</dbReference>
<dbReference type="Pfam" id="PF08423">
    <property type="entry name" value="Rad51"/>
    <property type="match status" value="1"/>
</dbReference>
<organism evidence="8">
    <name type="scientific">Triatoma dimidiata</name>
    <name type="common">Kissing bug</name>
    <name type="synonym">Meccus dimidiatus</name>
    <dbReference type="NCBI Taxonomy" id="72491"/>
    <lineage>
        <taxon>Eukaryota</taxon>
        <taxon>Metazoa</taxon>
        <taxon>Ecdysozoa</taxon>
        <taxon>Arthropoda</taxon>
        <taxon>Hexapoda</taxon>
        <taxon>Insecta</taxon>
        <taxon>Pterygota</taxon>
        <taxon>Neoptera</taxon>
        <taxon>Paraneoptera</taxon>
        <taxon>Hemiptera</taxon>
        <taxon>Heteroptera</taxon>
        <taxon>Panheteroptera</taxon>
        <taxon>Cimicomorpha</taxon>
        <taxon>Reduviidae</taxon>
        <taxon>Triatominae</taxon>
        <taxon>Triatoma</taxon>
    </lineage>
</organism>
<dbReference type="EMBL" id="GECL01001953">
    <property type="protein sequence ID" value="JAP04171.1"/>
    <property type="molecule type" value="Transcribed_RNA"/>
</dbReference>
<keyword evidence="6" id="KW-0539">Nucleus</keyword>
<dbReference type="GO" id="GO:0005524">
    <property type="term" value="F:ATP binding"/>
    <property type="evidence" value="ECO:0007669"/>
    <property type="project" value="UniProtKB-KW"/>
</dbReference>
<evidence type="ECO:0000256" key="6">
    <source>
        <dbReference type="ARBA" id="ARBA00023242"/>
    </source>
</evidence>
<dbReference type="PANTHER" id="PTHR46487">
    <property type="entry name" value="DNA REPAIR PROTEIN XRCC3"/>
    <property type="match status" value="1"/>
</dbReference>
<protein>
    <submittedName>
        <fullName evidence="8">Putative dna repair protein rhp57</fullName>
    </submittedName>
</protein>
<dbReference type="PROSITE" id="PS50162">
    <property type="entry name" value="RECA_2"/>
    <property type="match status" value="1"/>
</dbReference>
<dbReference type="SUPFAM" id="SSF52540">
    <property type="entry name" value="P-loop containing nucleoside triphosphate hydrolases"/>
    <property type="match status" value="1"/>
</dbReference>
<dbReference type="InterPro" id="IPR027417">
    <property type="entry name" value="P-loop_NTPase"/>
</dbReference>
<sequence length="321" mass="35727">MDNIDLSLLDKRLQCELEKVELLSCRKIIEMDKTELQRIGNFSIKDIELIKTVAANILLPNGFSTAKESEQIFKEKWRKVTLDCNPLDEILGGGIPVRGITELFGGSGVGKTQICLQLSMTVQYPLEFGGLNASAVYICTEDRFPTVRLQQMLPYFPVASSRCRNKMENHNFTDYILIDHIADLEGFHNCLFKRLPTLIANSSTRIGLIVIDSIAAIFRSEYTLNDIINRANDMRTIGMQLHKLADKYNIAVVCVNQVTDACDNGVTVPALGLAWANLVTTKLNISMDQSRIRKLQIIHAPHLAPASANFIIVESGISSAT</sequence>
<dbReference type="GO" id="GO:0090656">
    <property type="term" value="P:t-circle formation"/>
    <property type="evidence" value="ECO:0007669"/>
    <property type="project" value="TreeGrafter"/>
</dbReference>
<keyword evidence="3" id="KW-0227">DNA damage</keyword>
<proteinExistence type="predicted"/>
<dbReference type="GO" id="GO:0005657">
    <property type="term" value="C:replication fork"/>
    <property type="evidence" value="ECO:0007669"/>
    <property type="project" value="TreeGrafter"/>
</dbReference>
<keyword evidence="2" id="KW-0547">Nucleotide-binding</keyword>
<dbReference type="Gene3D" id="3.40.50.300">
    <property type="entry name" value="P-loop containing nucleotide triphosphate hydrolases"/>
    <property type="match status" value="1"/>
</dbReference>
<evidence type="ECO:0000313" key="8">
    <source>
        <dbReference type="EMBL" id="JAP04171.1"/>
    </source>
</evidence>
<reference evidence="8" key="1">
    <citation type="journal article" date="2018" name="J. Proteomics">
        <title>Exploring the molecular complexity of Triatoma dimidiata sialome.</title>
        <authorList>
            <person name="Santiago P.B."/>
            <person name="de Araujo C.N."/>
            <person name="Charneau S."/>
            <person name="Bastos I.M.D."/>
            <person name="Assumpcao T.C.F."/>
            <person name="Queiroz R.M.L."/>
            <person name="Praca Y.R."/>
            <person name="Cordeiro T.M."/>
            <person name="Garcia C.H.S."/>
            <person name="da Silva I.G."/>
            <person name="Raiol T."/>
            <person name="Motta F.N."/>
            <person name="de Araujo Oliveira J.V."/>
            <person name="de Sousa M.V."/>
            <person name="Ribeiro J.M.C."/>
            <person name="de Santana J.M."/>
        </authorList>
    </citation>
    <scope>NUCLEOTIDE SEQUENCE</scope>
    <source>
        <strain evidence="8">Santander</strain>
        <tissue evidence="8">Salivary glands</tissue>
    </source>
</reference>
<dbReference type="CDD" id="cd19491">
    <property type="entry name" value="XRCC3"/>
    <property type="match status" value="1"/>
</dbReference>
<evidence type="ECO:0000256" key="5">
    <source>
        <dbReference type="ARBA" id="ARBA00023204"/>
    </source>
</evidence>
<evidence type="ECO:0000256" key="4">
    <source>
        <dbReference type="ARBA" id="ARBA00022840"/>
    </source>
</evidence>
<dbReference type="GO" id="GO:0140664">
    <property type="term" value="F:ATP-dependent DNA damage sensor activity"/>
    <property type="evidence" value="ECO:0007669"/>
    <property type="project" value="InterPro"/>
</dbReference>
<dbReference type="GO" id="GO:0045003">
    <property type="term" value="P:double-strand break repair via synthesis-dependent strand annealing"/>
    <property type="evidence" value="ECO:0007669"/>
    <property type="project" value="TreeGrafter"/>
</dbReference>
<evidence type="ECO:0000256" key="3">
    <source>
        <dbReference type="ARBA" id="ARBA00022763"/>
    </source>
</evidence>
<dbReference type="GO" id="GO:0000722">
    <property type="term" value="P:telomere maintenance via recombination"/>
    <property type="evidence" value="ECO:0007669"/>
    <property type="project" value="TreeGrafter"/>
</dbReference>
<dbReference type="AlphaFoldDB" id="A0A0V0G7S0"/>
<dbReference type="PIRSF" id="PIRSF005856">
    <property type="entry name" value="Rad51"/>
    <property type="match status" value="1"/>
</dbReference>
<keyword evidence="5" id="KW-0234">DNA repair</keyword>
<dbReference type="InterPro" id="IPR047348">
    <property type="entry name" value="XRCC3-like_C"/>
</dbReference>
<evidence type="ECO:0000259" key="7">
    <source>
        <dbReference type="PROSITE" id="PS50162"/>
    </source>
</evidence>
<dbReference type="GO" id="GO:0000400">
    <property type="term" value="F:four-way junction DNA binding"/>
    <property type="evidence" value="ECO:0007669"/>
    <property type="project" value="TreeGrafter"/>
</dbReference>
<dbReference type="GO" id="GO:0071140">
    <property type="term" value="P:resolution of mitotic recombination intermediates"/>
    <property type="evidence" value="ECO:0007669"/>
    <property type="project" value="TreeGrafter"/>
</dbReference>
<name>A0A0V0G7S0_TRIDM</name>
<dbReference type="PANTHER" id="PTHR46487:SF1">
    <property type="entry name" value="DNA REPAIR PROTEIN XRCC3"/>
    <property type="match status" value="1"/>
</dbReference>
<feature type="domain" description="RecA family profile 1" evidence="7">
    <location>
        <begin position="76"/>
        <end position="258"/>
    </location>
</feature>
<evidence type="ECO:0000256" key="2">
    <source>
        <dbReference type="ARBA" id="ARBA00022741"/>
    </source>
</evidence>
<accession>A0A0V0G7S0</accession>
<evidence type="ECO:0000256" key="1">
    <source>
        <dbReference type="ARBA" id="ARBA00004123"/>
    </source>
</evidence>
<dbReference type="GO" id="GO:0033065">
    <property type="term" value="C:Rad51C-XRCC3 complex"/>
    <property type="evidence" value="ECO:0007669"/>
    <property type="project" value="TreeGrafter"/>
</dbReference>
<dbReference type="InterPro" id="IPR020588">
    <property type="entry name" value="RecA_ATP-bd"/>
</dbReference>
<comment type="subcellular location">
    <subcellularLocation>
        <location evidence="1">Nucleus</location>
    </subcellularLocation>
</comment>
<dbReference type="InterPro" id="IPR013632">
    <property type="entry name" value="Rad51_C"/>
</dbReference>